<organism evidence="1">
    <name type="scientific">marine metagenome</name>
    <dbReference type="NCBI Taxonomy" id="408172"/>
    <lineage>
        <taxon>unclassified sequences</taxon>
        <taxon>metagenomes</taxon>
        <taxon>ecological metagenomes</taxon>
    </lineage>
</organism>
<sequence>MYGVRIFCVMCGHNRDLGKFPQKVRNIRELVLAVLEYDRQQLAKQRAATYPYSVYG</sequence>
<protein>
    <submittedName>
        <fullName evidence="1">Uncharacterized protein</fullName>
    </submittedName>
</protein>
<dbReference type="EMBL" id="UINC01001689">
    <property type="protein sequence ID" value="SUZ86588.1"/>
    <property type="molecule type" value="Genomic_DNA"/>
</dbReference>
<name>A0A381R6T3_9ZZZZ</name>
<proteinExistence type="predicted"/>
<evidence type="ECO:0000313" key="1">
    <source>
        <dbReference type="EMBL" id="SUZ86588.1"/>
    </source>
</evidence>
<accession>A0A381R6T3</accession>
<reference evidence="1" key="1">
    <citation type="submission" date="2018-05" db="EMBL/GenBank/DDBJ databases">
        <authorList>
            <person name="Lanie J.A."/>
            <person name="Ng W.-L."/>
            <person name="Kazmierczak K.M."/>
            <person name="Andrzejewski T.M."/>
            <person name="Davidsen T.M."/>
            <person name="Wayne K.J."/>
            <person name="Tettelin H."/>
            <person name="Glass J.I."/>
            <person name="Rusch D."/>
            <person name="Podicherti R."/>
            <person name="Tsui H.-C.T."/>
            <person name="Winkler M.E."/>
        </authorList>
    </citation>
    <scope>NUCLEOTIDE SEQUENCE</scope>
</reference>
<dbReference type="AlphaFoldDB" id="A0A381R6T3"/>
<gene>
    <name evidence="1" type="ORF">METZ01_LOCUS39442</name>
</gene>